<comment type="similarity">
    <text evidence="1">Belongs to the leucine-binding protein family.</text>
</comment>
<dbReference type="SUPFAM" id="SSF53822">
    <property type="entry name" value="Periplasmic binding protein-like I"/>
    <property type="match status" value="1"/>
</dbReference>
<evidence type="ECO:0000256" key="4">
    <source>
        <dbReference type="SAM" id="SignalP"/>
    </source>
</evidence>
<evidence type="ECO:0000259" key="5">
    <source>
        <dbReference type="Pfam" id="PF13458"/>
    </source>
</evidence>
<evidence type="ECO:0000313" key="6">
    <source>
        <dbReference type="EMBL" id="MBB3020228.1"/>
    </source>
</evidence>
<dbReference type="GO" id="GO:0006865">
    <property type="term" value="P:amino acid transport"/>
    <property type="evidence" value="ECO:0007669"/>
    <property type="project" value="UniProtKB-KW"/>
</dbReference>
<dbReference type="EMBL" id="JACHWB010000004">
    <property type="protein sequence ID" value="MBB3020228.1"/>
    <property type="molecule type" value="Genomic_DNA"/>
</dbReference>
<name>A0A7W4YYP2_9HYPH</name>
<dbReference type="Gene3D" id="3.40.50.2300">
    <property type="match status" value="2"/>
</dbReference>
<evidence type="ECO:0000256" key="2">
    <source>
        <dbReference type="ARBA" id="ARBA00022729"/>
    </source>
</evidence>
<dbReference type="AlphaFoldDB" id="A0A7W4YYP2"/>
<dbReference type="RefSeq" id="WP_183452032.1">
    <property type="nucleotide sequence ID" value="NZ_JACHWB010000004.1"/>
</dbReference>
<proteinExistence type="inferred from homology"/>
<sequence length="388" mass="40914">MALWKHLVHTAGAVTLAAGFASVASAQETVNIGYTGPLSGGAALYGKNTLVGLEMAAKEINDAGGFDVGGKKYKFNIVALDDKYSPSEAAVNAKRLKAQNNTPMVFTPHSGGAFAIQAFNEQDNFILGAYTSVPNMTERGNKLTLRIPPSFAGYVQPFISVEMKTFGKKLAMAGGDHDYAKAWAQLFGPAWTKAGGQIVAENPMSYNKDTDFYSGVSRVLAASPDVLFIGGASEPTALVAKQARELGFKGGFVVMDQAKLDEMAAVTGGMDMLEGSVGVLPLIFDKRPGTEAFIAKFKKLYDRNPGTEASYHYSTLNAVAEAMKLAGSVSDPKAIHAKLSEAYGKLPPEKNPARITSVDDRGGTNANIVVGVVKNGKVETVEAASLGQ</sequence>
<dbReference type="InterPro" id="IPR028081">
    <property type="entry name" value="Leu-bd"/>
</dbReference>
<feature type="domain" description="Leucine-binding protein" evidence="5">
    <location>
        <begin position="29"/>
        <end position="342"/>
    </location>
</feature>
<dbReference type="PANTHER" id="PTHR30483:SF6">
    <property type="entry name" value="PERIPLASMIC BINDING PROTEIN OF ABC TRANSPORTER FOR NATURAL AMINO ACIDS"/>
    <property type="match status" value="1"/>
</dbReference>
<dbReference type="InterPro" id="IPR051010">
    <property type="entry name" value="BCAA_transport"/>
</dbReference>
<dbReference type="Proteomes" id="UP000532010">
    <property type="component" value="Unassembled WGS sequence"/>
</dbReference>
<reference evidence="6 7" key="1">
    <citation type="submission" date="2020-08" db="EMBL/GenBank/DDBJ databases">
        <title>The Agave Microbiome: Exploring the role of microbial communities in plant adaptations to desert environments.</title>
        <authorList>
            <person name="Partida-Martinez L.P."/>
        </authorList>
    </citation>
    <scope>NUCLEOTIDE SEQUENCE [LARGE SCALE GENOMIC DNA]</scope>
    <source>
        <strain evidence="6 7">AT3.9</strain>
    </source>
</reference>
<evidence type="ECO:0000313" key="7">
    <source>
        <dbReference type="Proteomes" id="UP000532010"/>
    </source>
</evidence>
<protein>
    <submittedName>
        <fullName evidence="6">Branched-chain amino acid transport system substrate-binding protein</fullName>
    </submittedName>
</protein>
<evidence type="ECO:0000256" key="3">
    <source>
        <dbReference type="ARBA" id="ARBA00022970"/>
    </source>
</evidence>
<dbReference type="Pfam" id="PF13458">
    <property type="entry name" value="Peripla_BP_6"/>
    <property type="match status" value="1"/>
</dbReference>
<dbReference type="PANTHER" id="PTHR30483">
    <property type="entry name" value="LEUCINE-SPECIFIC-BINDING PROTEIN"/>
    <property type="match status" value="1"/>
</dbReference>
<keyword evidence="3" id="KW-0029">Amino-acid transport</keyword>
<keyword evidence="7" id="KW-1185">Reference proteome</keyword>
<evidence type="ECO:0000256" key="1">
    <source>
        <dbReference type="ARBA" id="ARBA00010062"/>
    </source>
</evidence>
<organism evidence="6 7">
    <name type="scientific">Microvirga lupini</name>
    <dbReference type="NCBI Taxonomy" id="420324"/>
    <lineage>
        <taxon>Bacteria</taxon>
        <taxon>Pseudomonadati</taxon>
        <taxon>Pseudomonadota</taxon>
        <taxon>Alphaproteobacteria</taxon>
        <taxon>Hyphomicrobiales</taxon>
        <taxon>Methylobacteriaceae</taxon>
        <taxon>Microvirga</taxon>
    </lineage>
</organism>
<feature type="signal peptide" evidence="4">
    <location>
        <begin position="1"/>
        <end position="26"/>
    </location>
</feature>
<dbReference type="CDD" id="cd06336">
    <property type="entry name" value="PBP1_ABC_ligand_binding-like"/>
    <property type="match status" value="1"/>
</dbReference>
<keyword evidence="2 4" id="KW-0732">Signal</keyword>
<dbReference type="InterPro" id="IPR028082">
    <property type="entry name" value="Peripla_BP_I"/>
</dbReference>
<accession>A0A7W4YYP2</accession>
<comment type="caution">
    <text evidence="6">The sequence shown here is derived from an EMBL/GenBank/DDBJ whole genome shotgun (WGS) entry which is preliminary data.</text>
</comment>
<feature type="chain" id="PRO_5031070829" evidence="4">
    <location>
        <begin position="27"/>
        <end position="388"/>
    </location>
</feature>
<keyword evidence="3" id="KW-0813">Transport</keyword>
<gene>
    <name evidence="6" type="ORF">FHR70_003309</name>
</gene>